<proteinExistence type="predicted"/>
<dbReference type="Proteomes" id="UP000425411">
    <property type="component" value="Chromosome"/>
</dbReference>
<organism evidence="1 2">
    <name type="scientific">Gemella morbillorum</name>
    <dbReference type="NCBI Taxonomy" id="29391"/>
    <lineage>
        <taxon>Bacteria</taxon>
        <taxon>Bacillati</taxon>
        <taxon>Bacillota</taxon>
        <taxon>Bacilli</taxon>
        <taxon>Bacillales</taxon>
        <taxon>Gemellaceae</taxon>
        <taxon>Gemella</taxon>
    </lineage>
</organism>
<keyword evidence="2" id="KW-1185">Reference proteome</keyword>
<evidence type="ECO:0000313" key="1">
    <source>
        <dbReference type="EMBL" id="QGS08633.1"/>
    </source>
</evidence>
<dbReference type="AlphaFoldDB" id="A0AAP9HBP8"/>
<protein>
    <submittedName>
        <fullName evidence="1">Uncharacterized protein</fullName>
    </submittedName>
</protein>
<evidence type="ECO:0000313" key="2">
    <source>
        <dbReference type="Proteomes" id="UP000425411"/>
    </source>
</evidence>
<gene>
    <name evidence="1" type="ORF">FOC49_01425</name>
</gene>
<sequence length="153" mass="17880">MLKIGEKYLFQDSWEGRRSCLMFFKEDDCMSWSVDIGFTPGDLNGEEITPSLCINPIDTYKNSVEELTGETFSVTTIEESDDREDAFYIYEWEPMVSYNLEVVEIIDSKAHVRCKGVLILDGYTNPYIEEKFEIDSWIPVIESVIDWEKFETH</sequence>
<name>A0AAP9HBP8_9BACL</name>
<reference evidence="1 2" key="1">
    <citation type="submission" date="2019-11" db="EMBL/GenBank/DDBJ databases">
        <title>FDA dAtabase for Regulatory Grade micrObial Sequences (FDA-ARGOS): Supporting development and validation of Infectious Disease Dx tests.</title>
        <authorList>
            <person name="Turner S."/>
            <person name="Byrd R."/>
            <person name="Tallon L."/>
            <person name="Sadzewicz L."/>
            <person name="Vavikolanu K."/>
            <person name="Mehta A."/>
            <person name="Aluvathingal J."/>
            <person name="Nadendla S."/>
            <person name="Myers T."/>
            <person name="Yan Y."/>
            <person name="Sichtig H."/>
        </authorList>
    </citation>
    <scope>NUCLEOTIDE SEQUENCE [LARGE SCALE GENOMIC DNA]</scope>
    <source>
        <strain evidence="1 2">FDAARGOS_741</strain>
    </source>
</reference>
<dbReference type="EMBL" id="CP046314">
    <property type="protein sequence ID" value="QGS08633.1"/>
    <property type="molecule type" value="Genomic_DNA"/>
</dbReference>
<accession>A0AAP9HBP8</accession>
<dbReference type="RefSeq" id="WP_004633797.1">
    <property type="nucleotide sequence ID" value="NZ_CP046314.1"/>
</dbReference>